<gene>
    <name evidence="5" type="ORF">AMTR_s00002p00179800</name>
</gene>
<dbReference type="OMA" id="MHREIAM"/>
<dbReference type="NCBIfam" id="TIGR00756">
    <property type="entry name" value="PPR"/>
    <property type="match status" value="1"/>
</dbReference>
<dbReference type="PANTHER" id="PTHR46598">
    <property type="entry name" value="BNAC05G43320D PROTEIN"/>
    <property type="match status" value="1"/>
</dbReference>
<feature type="repeat" description="PPR" evidence="3">
    <location>
        <begin position="615"/>
        <end position="649"/>
    </location>
</feature>
<dbReference type="PROSITE" id="PS51375">
    <property type="entry name" value="PPR"/>
    <property type="match status" value="1"/>
</dbReference>
<evidence type="ECO:0000256" key="3">
    <source>
        <dbReference type="PROSITE-ProRule" id="PRU00708"/>
    </source>
</evidence>
<evidence type="ECO:0000313" key="5">
    <source>
        <dbReference type="EMBL" id="ERN01079.1"/>
    </source>
</evidence>
<name>W1P0C6_AMBTC</name>
<dbReference type="KEGG" id="atr:18429155"/>
<dbReference type="Pfam" id="PF13041">
    <property type="entry name" value="PPR_2"/>
    <property type="match status" value="1"/>
</dbReference>
<protein>
    <recommendedName>
        <fullName evidence="4">At1g68980-like TPR repeats domain-containing protein</fullName>
    </recommendedName>
</protein>
<dbReference type="HOGENOM" id="CLU_008969_0_1_1"/>
<dbReference type="Pfam" id="PF25245">
    <property type="entry name" value="TPR_At1g68980"/>
    <property type="match status" value="1"/>
</dbReference>
<dbReference type="InterPro" id="IPR002885">
    <property type="entry name" value="PPR_rpt"/>
</dbReference>
<comment type="similarity">
    <text evidence="1">Belongs to the PPR family. P subfamily.</text>
</comment>
<dbReference type="OrthoDB" id="783540at2759"/>
<accession>W1P0C6</accession>
<evidence type="ECO:0000313" key="6">
    <source>
        <dbReference type="Proteomes" id="UP000017836"/>
    </source>
</evidence>
<dbReference type="AlphaFoldDB" id="W1P0C6"/>
<evidence type="ECO:0000259" key="4">
    <source>
        <dbReference type="Pfam" id="PF25245"/>
    </source>
</evidence>
<dbReference type="Gene3D" id="1.25.40.10">
    <property type="entry name" value="Tetratricopeptide repeat domain"/>
    <property type="match status" value="3"/>
</dbReference>
<dbReference type="Proteomes" id="UP000017836">
    <property type="component" value="Unassembled WGS sequence"/>
</dbReference>
<dbReference type="InterPro" id="IPR057440">
    <property type="entry name" value="At1g68980-like_TPR"/>
</dbReference>
<keyword evidence="2" id="KW-0677">Repeat</keyword>
<evidence type="ECO:0000256" key="1">
    <source>
        <dbReference type="ARBA" id="ARBA00007626"/>
    </source>
</evidence>
<dbReference type="PANTHER" id="PTHR46598:SF3">
    <property type="entry name" value="OS07G0495300 PROTEIN"/>
    <property type="match status" value="1"/>
</dbReference>
<dbReference type="Pfam" id="PF01535">
    <property type="entry name" value="PPR"/>
    <property type="match status" value="3"/>
</dbReference>
<dbReference type="Gramene" id="ERN01079">
    <property type="protein sequence ID" value="ERN01079"/>
    <property type="gene ID" value="AMTR_s00002p00179800"/>
</dbReference>
<sequence>MTKSFLFISHCTHGTPWRAIFASCLSQIGKRAFHLIYSGSPTTNIPTTSSIRRTPTSISCLQNGYLQAPYIFGFLLLQHLIHLSRDFSTDVKHRLTGKACIHARSLNKLELALKDHRWDEAWEAFHDFKKLHGFPQQTLLRRMILELCYSPDARWLQRAYDLVLMVQEEKRWAFLRHDPLAMVSLSLSRAQMPVPASTVLRLMLENNSFPPKSIWSAVFLHLVKSEKGAHVASEILIEICECLSQHKISRTSGALINSLMEVYSYATVFNLVLNACLRYGSTGKAQLLLDLMAKIGISGDANSIVLMALIHERNGKRDELRKLKKHIDEVPPLLDSHYQKFYDSLLKLHFMFNDIDAASELVLDLYRRSHDLFLSRELESETKSEKSNVGTVELCKIESSKKDITIGWNSKRERSFVVHFGPRNMKTILTMRFHPEMLQDASLIKVDSTSELIIDIKGGLEASTKALAMLFNGYQRLGRVDDFTKVLVSIERERPTSTEASISTQVIHACIKLGWLSTAHDIIEDMAAAGISLSTSLYLSLLRAYHIHNQWKEAKVLVKLMRKAGHLLSLSDEQVISLSLSKTGAKESSPRSSRHDTLTELLERESRKEEHVSHMVYEINSSIDFFCHANMMDDAVKSFRKMQDMGLRPNKQTFRLLINGYSSLSMYREITILWGEIRRGIEDGNVQIDRDIYDSLLWSFLRGGYFERTMEFVKRMTECNMFIDKWKYKREYLKYHKDLYRNLKAAKAKTEAQLNRLEHVRAFKRWVGVKGRYPY</sequence>
<keyword evidence="6" id="KW-1185">Reference proteome</keyword>
<feature type="domain" description="At1g68980-like TPR repeats" evidence="4">
    <location>
        <begin position="108"/>
        <end position="247"/>
    </location>
</feature>
<dbReference type="eggNOG" id="ENOG502QTHQ">
    <property type="taxonomic scope" value="Eukaryota"/>
</dbReference>
<evidence type="ECO:0000256" key="2">
    <source>
        <dbReference type="ARBA" id="ARBA00022737"/>
    </source>
</evidence>
<dbReference type="InterPro" id="IPR011990">
    <property type="entry name" value="TPR-like_helical_dom_sf"/>
</dbReference>
<dbReference type="STRING" id="13333.W1P0C6"/>
<dbReference type="EMBL" id="KI394767">
    <property type="protein sequence ID" value="ERN01079.1"/>
    <property type="molecule type" value="Genomic_DNA"/>
</dbReference>
<reference evidence="6" key="1">
    <citation type="journal article" date="2013" name="Science">
        <title>The Amborella genome and the evolution of flowering plants.</title>
        <authorList>
            <consortium name="Amborella Genome Project"/>
        </authorList>
    </citation>
    <scope>NUCLEOTIDE SEQUENCE [LARGE SCALE GENOMIC DNA]</scope>
</reference>
<proteinExistence type="inferred from homology"/>
<organism evidence="5 6">
    <name type="scientific">Amborella trichopoda</name>
    <dbReference type="NCBI Taxonomy" id="13333"/>
    <lineage>
        <taxon>Eukaryota</taxon>
        <taxon>Viridiplantae</taxon>
        <taxon>Streptophyta</taxon>
        <taxon>Embryophyta</taxon>
        <taxon>Tracheophyta</taxon>
        <taxon>Spermatophyta</taxon>
        <taxon>Magnoliopsida</taxon>
        <taxon>Amborellales</taxon>
        <taxon>Amborellaceae</taxon>
        <taxon>Amborella</taxon>
    </lineage>
</organism>